<evidence type="ECO:0000256" key="4">
    <source>
        <dbReference type="PROSITE-ProRule" id="PRU00723"/>
    </source>
</evidence>
<dbReference type="PANTHER" id="PTHR46729:SF1">
    <property type="entry name" value="LEUKOCYTE RECEPTOR CLUSTER MEMBER 9"/>
    <property type="match status" value="1"/>
</dbReference>
<dbReference type="Pfam" id="PF10469">
    <property type="entry name" value="AKAP7_NLS"/>
    <property type="match status" value="1"/>
</dbReference>
<dbReference type="CTD" id="94059"/>
<proteinExistence type="predicted"/>
<keyword evidence="8" id="KW-1185">Reference proteome</keyword>
<dbReference type="AlphaFoldDB" id="A0A4W3GBC0"/>
<dbReference type="PANTHER" id="PTHR46729">
    <property type="entry name" value="LEUKOCYTE RECEPTOR CLUSTER MEMBER 9"/>
    <property type="match status" value="1"/>
</dbReference>
<dbReference type="InterPro" id="IPR042653">
    <property type="entry name" value="Leng9"/>
</dbReference>
<dbReference type="Pfam" id="PF04457">
    <property type="entry name" value="MJ1316"/>
    <property type="match status" value="1"/>
</dbReference>
<keyword evidence="1 4" id="KW-0479">Metal-binding</keyword>
<dbReference type="GO" id="GO:0008270">
    <property type="term" value="F:zinc ion binding"/>
    <property type="evidence" value="ECO:0007669"/>
    <property type="project" value="UniProtKB-KW"/>
</dbReference>
<evidence type="ECO:0000259" key="6">
    <source>
        <dbReference type="PROSITE" id="PS50103"/>
    </source>
</evidence>
<evidence type="ECO:0000256" key="3">
    <source>
        <dbReference type="ARBA" id="ARBA00022833"/>
    </source>
</evidence>
<reference evidence="7" key="4">
    <citation type="submission" date="2025-08" db="UniProtKB">
        <authorList>
            <consortium name="Ensembl"/>
        </authorList>
    </citation>
    <scope>IDENTIFICATION</scope>
</reference>
<dbReference type="GeneTree" id="ENSGT00390000010577"/>
<dbReference type="SMART" id="SM00356">
    <property type="entry name" value="ZnF_C3H1"/>
    <property type="match status" value="1"/>
</dbReference>
<reference evidence="8" key="3">
    <citation type="journal article" date="2014" name="Nature">
        <title>Elephant shark genome provides unique insights into gnathostome evolution.</title>
        <authorList>
            <consortium name="International Elephant Shark Genome Sequencing Consortium"/>
            <person name="Venkatesh B."/>
            <person name="Lee A.P."/>
            <person name="Ravi V."/>
            <person name="Maurya A.K."/>
            <person name="Lian M.M."/>
            <person name="Swann J.B."/>
            <person name="Ohta Y."/>
            <person name="Flajnik M.F."/>
            <person name="Sutoh Y."/>
            <person name="Kasahara M."/>
            <person name="Hoon S."/>
            <person name="Gangu V."/>
            <person name="Roy S.W."/>
            <person name="Irimia M."/>
            <person name="Korzh V."/>
            <person name="Kondrychyn I."/>
            <person name="Lim Z.W."/>
            <person name="Tay B.H."/>
            <person name="Tohari S."/>
            <person name="Kong K.W."/>
            <person name="Ho S."/>
            <person name="Lorente-Galdos B."/>
            <person name="Quilez J."/>
            <person name="Marques-Bonet T."/>
            <person name="Raney B.J."/>
            <person name="Ingham P.W."/>
            <person name="Tay A."/>
            <person name="Hillier L.W."/>
            <person name="Minx P."/>
            <person name="Boehm T."/>
            <person name="Wilson R.K."/>
            <person name="Brenner S."/>
            <person name="Warren W.C."/>
        </authorList>
    </citation>
    <scope>NUCLEOTIDE SEQUENCE [LARGE SCALE GENOMIC DNA]</scope>
</reference>
<dbReference type="STRING" id="7868.ENSCMIP00000000027"/>
<reference evidence="8" key="2">
    <citation type="journal article" date="2007" name="PLoS Biol.">
        <title>Survey sequencing and comparative analysis of the elephant shark (Callorhinchus milii) genome.</title>
        <authorList>
            <person name="Venkatesh B."/>
            <person name="Kirkness E.F."/>
            <person name="Loh Y.H."/>
            <person name="Halpern A.L."/>
            <person name="Lee A.P."/>
            <person name="Johnson J."/>
            <person name="Dandona N."/>
            <person name="Viswanathan L.D."/>
            <person name="Tay A."/>
            <person name="Venter J.C."/>
            <person name="Strausberg R.L."/>
            <person name="Brenner S."/>
        </authorList>
    </citation>
    <scope>NUCLEOTIDE SEQUENCE [LARGE SCALE GENOMIC DNA]</scope>
</reference>
<reference evidence="8" key="1">
    <citation type="journal article" date="2006" name="Science">
        <title>Ancient noncoding elements conserved in the human genome.</title>
        <authorList>
            <person name="Venkatesh B."/>
            <person name="Kirkness E.F."/>
            <person name="Loh Y.H."/>
            <person name="Halpern A.L."/>
            <person name="Lee A.P."/>
            <person name="Johnson J."/>
            <person name="Dandona N."/>
            <person name="Viswanathan L.D."/>
            <person name="Tay A."/>
            <person name="Venter J.C."/>
            <person name="Strausberg R.L."/>
            <person name="Brenner S."/>
        </authorList>
    </citation>
    <scope>NUCLEOTIDE SEQUENCE [LARGE SCALE GENOMIC DNA]</scope>
</reference>
<gene>
    <name evidence="7" type="primary">leng9</name>
</gene>
<dbReference type="InParanoid" id="A0A4W3GBC0"/>
<keyword evidence="2 4" id="KW-0863">Zinc-finger</keyword>
<feature type="zinc finger region" description="C3H1-type" evidence="4">
    <location>
        <begin position="51"/>
        <end position="78"/>
    </location>
</feature>
<dbReference type="Gene3D" id="3.90.1140.10">
    <property type="entry name" value="Cyclic phosphodiesterase"/>
    <property type="match status" value="1"/>
</dbReference>
<dbReference type="OMA" id="DKYWRDK"/>
<feature type="domain" description="C3H1-type" evidence="6">
    <location>
        <begin position="51"/>
        <end position="78"/>
    </location>
</feature>
<feature type="compositionally biased region" description="Polar residues" evidence="5">
    <location>
        <begin position="23"/>
        <end position="38"/>
    </location>
</feature>
<dbReference type="Proteomes" id="UP000314986">
    <property type="component" value="Unassembled WGS sequence"/>
</dbReference>
<dbReference type="Gene3D" id="4.10.1000.10">
    <property type="entry name" value="Zinc finger, CCCH-type"/>
    <property type="match status" value="1"/>
</dbReference>
<feature type="region of interest" description="Disordered" evidence="5">
    <location>
        <begin position="75"/>
        <end position="101"/>
    </location>
</feature>
<dbReference type="PROSITE" id="PS50103">
    <property type="entry name" value="ZF_C3H1"/>
    <property type="match status" value="1"/>
</dbReference>
<evidence type="ECO:0000256" key="2">
    <source>
        <dbReference type="ARBA" id="ARBA00022771"/>
    </source>
</evidence>
<dbReference type="GeneID" id="103191139"/>
<dbReference type="Pfam" id="PF18044">
    <property type="entry name" value="zf-CCCH_4"/>
    <property type="match status" value="1"/>
</dbReference>
<sequence length="443" mass="48813">MAELSPSGIQSHLEGEHCHVEPAQSQIPPGGETPSSEETLTDEKPPSNEETPASVVCPFYLQGRCRFGERCRNLHPPGDRTAPRKAMKVSGGEEGRKKPPMKTAADVISRVQWDDTLQREHFRIGYLDRFLGILEQPFEAFCWEDLAGVAPGVLAVPEHRIQYFTYRGVVVWDKTRRIDQVFGSTGGGKTMSDVINACEVLTLADQEVSSAGAEDSGVEAVGGVSTSAEQEESSNGEEHCTADCGRPNYFVAVQVNSESFTRSARTVQEELTRRIPGFGPYCLPVSSLHLTLVLLRLDSPSDLDCACRVLREFPQEGQRLLPPTLILHFQGLNTCAEGRVLYVATTPAPEIDRLVKTLGRRLTEHGLNVIFPKPPIPLHVTLAKAPRGHSLELPRLGLFPEVYPDLGNVDFEAMPIDELCLCFAKTGRRYDGFFSTPLVVQLH</sequence>
<dbReference type="InterPro" id="IPR019510">
    <property type="entry name" value="AKAP7-like_phosphoesterase"/>
</dbReference>
<dbReference type="SUPFAM" id="SSF55144">
    <property type="entry name" value="LigT-like"/>
    <property type="match status" value="1"/>
</dbReference>
<feature type="region of interest" description="Disordered" evidence="5">
    <location>
        <begin position="1"/>
        <end position="53"/>
    </location>
</feature>
<dbReference type="Ensembl" id="ENSCMIT00000000051.1">
    <property type="protein sequence ID" value="ENSCMIP00000000027.1"/>
    <property type="gene ID" value="ENSCMIG00000000045.1"/>
</dbReference>
<organism evidence="7 8">
    <name type="scientific">Callorhinchus milii</name>
    <name type="common">Ghost shark</name>
    <dbReference type="NCBI Taxonomy" id="7868"/>
    <lineage>
        <taxon>Eukaryota</taxon>
        <taxon>Metazoa</taxon>
        <taxon>Chordata</taxon>
        <taxon>Craniata</taxon>
        <taxon>Vertebrata</taxon>
        <taxon>Chondrichthyes</taxon>
        <taxon>Holocephali</taxon>
        <taxon>Chimaeriformes</taxon>
        <taxon>Callorhinchidae</taxon>
        <taxon>Callorhinchus</taxon>
    </lineage>
</organism>
<dbReference type="InterPro" id="IPR040459">
    <property type="entry name" value="MJ1316"/>
</dbReference>
<accession>A0A4W3GBC0</accession>
<dbReference type="OrthoDB" id="10263155at2759"/>
<evidence type="ECO:0000313" key="8">
    <source>
        <dbReference type="Proteomes" id="UP000314986"/>
    </source>
</evidence>
<protein>
    <recommendedName>
        <fullName evidence="6">C3H1-type domain-containing protein</fullName>
    </recommendedName>
</protein>
<keyword evidence="3 4" id="KW-0862">Zinc</keyword>
<reference evidence="7" key="5">
    <citation type="submission" date="2025-09" db="UniProtKB">
        <authorList>
            <consortium name="Ensembl"/>
        </authorList>
    </citation>
    <scope>IDENTIFICATION</scope>
</reference>
<evidence type="ECO:0000256" key="5">
    <source>
        <dbReference type="SAM" id="MobiDB-lite"/>
    </source>
</evidence>
<evidence type="ECO:0000313" key="7">
    <source>
        <dbReference type="Ensembl" id="ENSCMIP00000000027.1"/>
    </source>
</evidence>
<evidence type="ECO:0000256" key="1">
    <source>
        <dbReference type="ARBA" id="ARBA00022723"/>
    </source>
</evidence>
<name>A0A4W3GBC0_CALMI</name>
<dbReference type="InterPro" id="IPR041367">
    <property type="entry name" value="Znf-CCCH_4"/>
</dbReference>
<dbReference type="InterPro" id="IPR009097">
    <property type="entry name" value="Cyclic_Pdiesterase"/>
</dbReference>
<dbReference type="InterPro" id="IPR000571">
    <property type="entry name" value="Znf_CCCH"/>
</dbReference>